<protein>
    <recommendedName>
        <fullName evidence="4">Phage holin family protein</fullName>
    </recommendedName>
</protein>
<evidence type="ECO:0000256" key="1">
    <source>
        <dbReference type="SAM" id="Phobius"/>
    </source>
</evidence>
<keyword evidence="1" id="KW-1133">Transmembrane helix</keyword>
<dbReference type="STRING" id="194197.BWD09_06555"/>
<sequence>MSLKQHINHFQVLLNQGVDLFLLRLRMLQLDIGDQASAVVRIFAAVVLMGALFVFGMISLLLGLNHVLSSEAKIWVFFGLAVCSLLAIAALASWSVSSWKNKNAQVAATLRAMQQDIACLRGMAAQDKEEKTNERQA</sequence>
<reference evidence="3" key="1">
    <citation type="submission" date="2017-01" db="EMBL/GenBank/DDBJ databases">
        <authorList>
            <person name="Wolfgang W.J."/>
            <person name="Cole J."/>
            <person name="Wroblewski D."/>
            <person name="Mcginnis J."/>
            <person name="Musser K.A."/>
        </authorList>
    </citation>
    <scope>NUCLEOTIDE SEQUENCE [LARGE SCALE GENOMIC DNA]</scope>
    <source>
        <strain evidence="3">DSM 19151</strain>
    </source>
</reference>
<evidence type="ECO:0000313" key="2">
    <source>
        <dbReference type="EMBL" id="OSI16878.1"/>
    </source>
</evidence>
<keyword evidence="1" id="KW-0812">Transmembrane</keyword>
<dbReference type="Pfam" id="PF07332">
    <property type="entry name" value="Phage_holin_3_6"/>
    <property type="match status" value="1"/>
</dbReference>
<dbReference type="Proteomes" id="UP000193118">
    <property type="component" value="Unassembled WGS sequence"/>
</dbReference>
<dbReference type="OrthoDB" id="8607388at2"/>
<dbReference type="GeneID" id="94580892"/>
<dbReference type="RefSeq" id="WP_085365906.1">
    <property type="nucleotide sequence ID" value="NZ_CAUJPZ010000029.1"/>
</dbReference>
<name>A0A1X3DAD5_9NEIS</name>
<evidence type="ECO:0008006" key="4">
    <source>
        <dbReference type="Google" id="ProtNLM"/>
    </source>
</evidence>
<accession>A0A1X3DAD5</accession>
<dbReference type="InterPro" id="IPR009937">
    <property type="entry name" value="Phage_holin_3_6"/>
</dbReference>
<feature type="transmembrane region" description="Helical" evidence="1">
    <location>
        <begin position="74"/>
        <end position="94"/>
    </location>
</feature>
<feature type="transmembrane region" description="Helical" evidence="1">
    <location>
        <begin position="38"/>
        <end position="62"/>
    </location>
</feature>
<keyword evidence="3" id="KW-1185">Reference proteome</keyword>
<keyword evidence="1" id="KW-0472">Membrane</keyword>
<gene>
    <name evidence="2" type="ORF">BWD09_06555</name>
</gene>
<dbReference type="AlphaFoldDB" id="A0A1X3DAD5"/>
<dbReference type="EMBL" id="MTBO01000013">
    <property type="protein sequence ID" value="OSI16878.1"/>
    <property type="molecule type" value="Genomic_DNA"/>
</dbReference>
<evidence type="ECO:0000313" key="3">
    <source>
        <dbReference type="Proteomes" id="UP000193118"/>
    </source>
</evidence>
<organism evidence="2 3">
    <name type="scientific">Neisseria dentiae</name>
    <dbReference type="NCBI Taxonomy" id="194197"/>
    <lineage>
        <taxon>Bacteria</taxon>
        <taxon>Pseudomonadati</taxon>
        <taxon>Pseudomonadota</taxon>
        <taxon>Betaproteobacteria</taxon>
        <taxon>Neisseriales</taxon>
        <taxon>Neisseriaceae</taxon>
        <taxon>Neisseria</taxon>
    </lineage>
</organism>
<proteinExistence type="predicted"/>
<comment type="caution">
    <text evidence="2">The sequence shown here is derived from an EMBL/GenBank/DDBJ whole genome shotgun (WGS) entry which is preliminary data.</text>
</comment>